<comment type="similarity">
    <text evidence="1">Belongs to the NipSnap family.</text>
</comment>
<evidence type="ECO:0000313" key="3">
    <source>
        <dbReference type="EMBL" id="MCS5724656.1"/>
    </source>
</evidence>
<proteinExistence type="inferred from homology"/>
<evidence type="ECO:0000256" key="1">
    <source>
        <dbReference type="ARBA" id="ARBA00005291"/>
    </source>
</evidence>
<reference evidence="3" key="1">
    <citation type="submission" date="2022-08" db="EMBL/GenBank/DDBJ databases">
        <authorList>
            <person name="Deng Y."/>
            <person name="Han X.-F."/>
            <person name="Zhang Y.-Q."/>
        </authorList>
    </citation>
    <scope>NUCLEOTIDE SEQUENCE</scope>
    <source>
        <strain evidence="3">CPCC 203407</strain>
    </source>
</reference>
<dbReference type="PANTHER" id="PTHR21017:SF17">
    <property type="entry name" value="PROTEIN NIPSNAP"/>
    <property type="match status" value="1"/>
</dbReference>
<dbReference type="SUPFAM" id="SSF54909">
    <property type="entry name" value="Dimeric alpha+beta barrel"/>
    <property type="match status" value="1"/>
</dbReference>
<dbReference type="AlphaFoldDB" id="A0AA42BSY8"/>
<dbReference type="RefSeq" id="WP_259525084.1">
    <property type="nucleotide sequence ID" value="NZ_JANLCK010000001.1"/>
</dbReference>
<protein>
    <submittedName>
        <fullName evidence="3">NIPSNAP family protein</fullName>
    </submittedName>
</protein>
<sequence>MRTYTIKPGRTEELIRLFTDHGLPLYQKYCGSLVGYYTSESGTLNQVVHLWAYRDVLDREVRRARLAEDPLWRVYLDQSLPLVEHQESRILRPTSFSPTIELAE</sequence>
<dbReference type="InterPro" id="IPR012577">
    <property type="entry name" value="NIPSNAP"/>
</dbReference>
<dbReference type="InterPro" id="IPR011008">
    <property type="entry name" value="Dimeric_a/b-barrel"/>
</dbReference>
<comment type="caution">
    <text evidence="3">The sequence shown here is derived from an EMBL/GenBank/DDBJ whole genome shotgun (WGS) entry which is preliminary data.</text>
</comment>
<name>A0AA42BSY8_9MICO</name>
<evidence type="ECO:0000313" key="4">
    <source>
        <dbReference type="Proteomes" id="UP001165587"/>
    </source>
</evidence>
<dbReference type="EMBL" id="JANLCK010000001">
    <property type="protein sequence ID" value="MCS5724656.1"/>
    <property type="molecule type" value="Genomic_DNA"/>
</dbReference>
<accession>A0AA42BSY8</accession>
<dbReference type="Pfam" id="PF07978">
    <property type="entry name" value="NIPSNAP"/>
    <property type="match status" value="1"/>
</dbReference>
<dbReference type="Proteomes" id="UP001165587">
    <property type="component" value="Unassembled WGS sequence"/>
</dbReference>
<dbReference type="PANTHER" id="PTHR21017">
    <property type="entry name" value="NIPSNAP-RELATED"/>
    <property type="match status" value="1"/>
</dbReference>
<gene>
    <name evidence="3" type="ORF">N1028_01970</name>
</gene>
<keyword evidence="4" id="KW-1185">Reference proteome</keyword>
<dbReference type="InterPro" id="IPR051557">
    <property type="entry name" value="NipSnap_domain"/>
</dbReference>
<feature type="domain" description="NIPSNAP" evidence="2">
    <location>
        <begin position="1"/>
        <end position="98"/>
    </location>
</feature>
<organism evidence="3 4">
    <name type="scientific">Herbiconiux oxytropis</name>
    <dbReference type="NCBI Taxonomy" id="2970915"/>
    <lineage>
        <taxon>Bacteria</taxon>
        <taxon>Bacillati</taxon>
        <taxon>Actinomycetota</taxon>
        <taxon>Actinomycetes</taxon>
        <taxon>Micrococcales</taxon>
        <taxon>Microbacteriaceae</taxon>
        <taxon>Herbiconiux</taxon>
    </lineage>
</organism>
<evidence type="ECO:0000259" key="2">
    <source>
        <dbReference type="Pfam" id="PF07978"/>
    </source>
</evidence>
<dbReference type="Gene3D" id="3.30.70.100">
    <property type="match status" value="1"/>
</dbReference>